<dbReference type="InterPro" id="IPR008917">
    <property type="entry name" value="TF_DNA-bd_sf"/>
</dbReference>
<protein>
    <recommendedName>
        <fullName evidence="6">Basic leucine zipper domain-containing protein</fullName>
    </recommendedName>
</protein>
<evidence type="ECO:0000259" key="6">
    <source>
        <dbReference type="Pfam" id="PF03131"/>
    </source>
</evidence>
<dbReference type="InterPro" id="IPR004826">
    <property type="entry name" value="bZIP_Maf"/>
</dbReference>
<dbReference type="SUPFAM" id="SSF47454">
    <property type="entry name" value="A DNA-binding domain in eukaryotic transcription factors"/>
    <property type="match status" value="1"/>
</dbReference>
<organism evidence="7 8">
    <name type="scientific">Pocillopora damicornis</name>
    <name type="common">Cauliflower coral</name>
    <name type="synonym">Millepora damicornis</name>
    <dbReference type="NCBI Taxonomy" id="46731"/>
    <lineage>
        <taxon>Eukaryota</taxon>
        <taxon>Metazoa</taxon>
        <taxon>Cnidaria</taxon>
        <taxon>Anthozoa</taxon>
        <taxon>Hexacorallia</taxon>
        <taxon>Scleractinia</taxon>
        <taxon>Astrocoeniina</taxon>
        <taxon>Pocilloporidae</taxon>
        <taxon>Pocillopora</taxon>
    </lineage>
</organism>
<dbReference type="EMBL" id="RCHS01002293">
    <property type="protein sequence ID" value="RMX48313.1"/>
    <property type="molecule type" value="Genomic_DNA"/>
</dbReference>
<keyword evidence="8" id="KW-1185">Reference proteome</keyword>
<evidence type="ECO:0000313" key="8">
    <source>
        <dbReference type="Proteomes" id="UP000275408"/>
    </source>
</evidence>
<comment type="caution">
    <text evidence="7">The sequence shown here is derived from an EMBL/GenBank/DDBJ whole genome shotgun (WGS) entry which is preliminary data.</text>
</comment>
<evidence type="ECO:0000256" key="3">
    <source>
        <dbReference type="ARBA" id="ARBA00023163"/>
    </source>
</evidence>
<dbReference type="GO" id="GO:0000978">
    <property type="term" value="F:RNA polymerase II cis-regulatory region sequence-specific DNA binding"/>
    <property type="evidence" value="ECO:0007669"/>
    <property type="project" value="TreeGrafter"/>
</dbReference>
<evidence type="ECO:0000313" key="7">
    <source>
        <dbReference type="EMBL" id="RMX48313.1"/>
    </source>
</evidence>
<dbReference type="PANTHER" id="PTHR10129:SF50">
    <property type="entry name" value="BZIP DOMAIN-CONTAINING PROTEIN"/>
    <property type="match status" value="1"/>
</dbReference>
<reference evidence="7 8" key="1">
    <citation type="journal article" date="2018" name="Sci. Rep.">
        <title>Comparative analysis of the Pocillopora damicornis genome highlights role of immune system in coral evolution.</title>
        <authorList>
            <person name="Cunning R."/>
            <person name="Bay R.A."/>
            <person name="Gillette P."/>
            <person name="Baker A.C."/>
            <person name="Traylor-Knowles N."/>
        </authorList>
    </citation>
    <scope>NUCLEOTIDE SEQUENCE [LARGE SCALE GENOMIC DNA]</scope>
    <source>
        <strain evidence="7">RSMAS</strain>
        <tissue evidence="7">Whole animal</tissue>
    </source>
</reference>
<evidence type="ECO:0000256" key="5">
    <source>
        <dbReference type="SAM" id="MobiDB-lite"/>
    </source>
</evidence>
<dbReference type="AlphaFoldDB" id="A0A3M6U3Q5"/>
<dbReference type="Proteomes" id="UP000275408">
    <property type="component" value="Unassembled WGS sequence"/>
</dbReference>
<dbReference type="Pfam" id="PF03131">
    <property type="entry name" value="bZIP_Maf"/>
    <property type="match status" value="1"/>
</dbReference>
<keyword evidence="2" id="KW-0238">DNA-binding</keyword>
<evidence type="ECO:0000256" key="2">
    <source>
        <dbReference type="ARBA" id="ARBA00023125"/>
    </source>
</evidence>
<keyword evidence="4" id="KW-0175">Coiled coil</keyword>
<evidence type="ECO:0000256" key="1">
    <source>
        <dbReference type="ARBA" id="ARBA00023015"/>
    </source>
</evidence>
<name>A0A3M6U3Q5_POCDA</name>
<keyword evidence="3" id="KW-0804">Transcription</keyword>
<dbReference type="PANTHER" id="PTHR10129">
    <property type="entry name" value="TRANSCRIPTION FACTOR MAF"/>
    <property type="match status" value="1"/>
</dbReference>
<proteinExistence type="predicted"/>
<dbReference type="GO" id="GO:0000981">
    <property type="term" value="F:DNA-binding transcription factor activity, RNA polymerase II-specific"/>
    <property type="evidence" value="ECO:0007669"/>
    <property type="project" value="TreeGrafter"/>
</dbReference>
<evidence type="ECO:0000256" key="4">
    <source>
        <dbReference type="SAM" id="Coils"/>
    </source>
</evidence>
<dbReference type="STRING" id="46731.A0A3M6U3Q5"/>
<feature type="region of interest" description="Disordered" evidence="5">
    <location>
        <begin position="1"/>
        <end position="21"/>
    </location>
</feature>
<accession>A0A3M6U3Q5</accession>
<feature type="domain" description="Basic leucine zipper" evidence="6">
    <location>
        <begin position="29"/>
        <end position="119"/>
    </location>
</feature>
<feature type="compositionally biased region" description="Basic and acidic residues" evidence="5">
    <location>
        <begin position="1"/>
        <end position="11"/>
    </location>
</feature>
<gene>
    <name evidence="7" type="ORF">pdam_00011114</name>
</gene>
<feature type="coiled-coil region" evidence="4">
    <location>
        <begin position="88"/>
        <end position="122"/>
    </location>
</feature>
<sequence length="132" mass="15420">MVRGETSEQNKAKKSKHGSSSYLSLIAKLSDEKLETMSIQALNRRLRKLPQGLVQKVRKRRRILKNRKYALKCRKKNSSKEKDIIQENKDLQLEISKVKGELKKVISEKKDYEQKCATLTSKLRWIQSSDFV</sequence>
<keyword evidence="1" id="KW-0805">Transcription regulation</keyword>
<dbReference type="InterPro" id="IPR024874">
    <property type="entry name" value="Transcription_factor_Maf_fam"/>
</dbReference>
<dbReference type="Gene3D" id="1.20.5.170">
    <property type="match status" value="1"/>
</dbReference>
<dbReference type="GO" id="GO:0005634">
    <property type="term" value="C:nucleus"/>
    <property type="evidence" value="ECO:0007669"/>
    <property type="project" value="TreeGrafter"/>
</dbReference>